<dbReference type="SMART" id="SM00460">
    <property type="entry name" value="TGc"/>
    <property type="match status" value="1"/>
</dbReference>
<dbReference type="EMBL" id="JAMXLR010000087">
    <property type="protein sequence ID" value="MCO6047034.1"/>
    <property type="molecule type" value="Genomic_DNA"/>
</dbReference>
<keyword evidence="4" id="KW-1185">Reference proteome</keyword>
<name>A0A9X2FE85_9BACT</name>
<evidence type="ECO:0000259" key="2">
    <source>
        <dbReference type="SMART" id="SM00460"/>
    </source>
</evidence>
<evidence type="ECO:0000313" key="4">
    <source>
        <dbReference type="Proteomes" id="UP001155241"/>
    </source>
</evidence>
<dbReference type="InterPro" id="IPR002931">
    <property type="entry name" value="Transglutaminase-like"/>
</dbReference>
<dbReference type="Gene3D" id="3.10.620.30">
    <property type="match status" value="1"/>
</dbReference>
<dbReference type="Proteomes" id="UP001155241">
    <property type="component" value="Unassembled WGS sequence"/>
</dbReference>
<dbReference type="InterPro" id="IPR038765">
    <property type="entry name" value="Papain-like_cys_pep_sf"/>
</dbReference>
<dbReference type="Pfam" id="PF01841">
    <property type="entry name" value="Transglut_core"/>
    <property type="match status" value="1"/>
</dbReference>
<evidence type="ECO:0000256" key="1">
    <source>
        <dbReference type="SAM" id="SignalP"/>
    </source>
</evidence>
<dbReference type="PANTHER" id="PTHR33490:SF3">
    <property type="entry name" value="CONSERVED INTEGRAL MEMBRANE PROTEIN"/>
    <property type="match status" value="1"/>
</dbReference>
<dbReference type="RefSeq" id="WP_252855146.1">
    <property type="nucleotide sequence ID" value="NZ_JAMXLR010000087.1"/>
</dbReference>
<organism evidence="3 4">
    <name type="scientific">Aeoliella straminimaris</name>
    <dbReference type="NCBI Taxonomy" id="2954799"/>
    <lineage>
        <taxon>Bacteria</taxon>
        <taxon>Pseudomonadati</taxon>
        <taxon>Planctomycetota</taxon>
        <taxon>Planctomycetia</taxon>
        <taxon>Pirellulales</taxon>
        <taxon>Lacipirellulaceae</taxon>
        <taxon>Aeoliella</taxon>
    </lineage>
</organism>
<dbReference type="SUPFAM" id="SSF54001">
    <property type="entry name" value="Cysteine proteinases"/>
    <property type="match status" value="1"/>
</dbReference>
<proteinExistence type="predicted"/>
<feature type="signal peptide" evidence="1">
    <location>
        <begin position="1"/>
        <end position="20"/>
    </location>
</feature>
<sequence length="330" mass="37101">MFVRAATLLFACSMTTAAMAQLLDESAGKTDPSRVAKQEVFTFRVGAEITAARGSCRDIRAMVAIPFACDEQKVRRIDEEFSRHVDKVRYRDLDGGATQMLITVPMLTSGQTARAVATFEVTTDVINPPEEEDTVDLVVPSRPERQVRKYLSESPMIESRNGSIVSLARDLWRDAETEASEDGDPTDWQKIEFLYDYMLDHIQYSEGTDKSALNTLRDGKADCFGRSALFIALCRANKVPARVVWVDQHCYAEFYMEDAEGEGQWFPIESAGTRSFGGMPIARTILQKGDNFRVPERRGERLFYASDYLMALPVGKSGKPKVKYIREVVE</sequence>
<evidence type="ECO:0000313" key="3">
    <source>
        <dbReference type="EMBL" id="MCO6047034.1"/>
    </source>
</evidence>
<accession>A0A9X2FE85</accession>
<dbReference type="PANTHER" id="PTHR33490">
    <property type="entry name" value="BLR5614 PROTEIN-RELATED"/>
    <property type="match status" value="1"/>
</dbReference>
<protein>
    <submittedName>
        <fullName evidence="3">Transglutaminase domain-containing protein</fullName>
    </submittedName>
</protein>
<reference evidence="3" key="1">
    <citation type="submission" date="2022-06" db="EMBL/GenBank/DDBJ databases">
        <title>Aeoliella straminimaris, a novel planctomycete from sediments.</title>
        <authorList>
            <person name="Vitorino I.R."/>
            <person name="Lage O.M."/>
        </authorList>
    </citation>
    <scope>NUCLEOTIDE SEQUENCE</scope>
    <source>
        <strain evidence="3">ICT_H6.2</strain>
    </source>
</reference>
<comment type="caution">
    <text evidence="3">The sequence shown here is derived from an EMBL/GenBank/DDBJ whole genome shotgun (WGS) entry which is preliminary data.</text>
</comment>
<feature type="chain" id="PRO_5040835171" evidence="1">
    <location>
        <begin position="21"/>
        <end position="330"/>
    </location>
</feature>
<dbReference type="AlphaFoldDB" id="A0A9X2FE85"/>
<keyword evidence="1" id="KW-0732">Signal</keyword>
<gene>
    <name evidence="3" type="ORF">NG895_24305</name>
</gene>
<feature type="domain" description="Transglutaminase-like" evidence="2">
    <location>
        <begin position="215"/>
        <end position="272"/>
    </location>
</feature>